<gene>
    <name evidence="2" type="ORF">NCTC13063_01782</name>
</gene>
<feature type="transmembrane region" description="Helical" evidence="1">
    <location>
        <begin position="166"/>
        <end position="187"/>
    </location>
</feature>
<accession>A0AAQ1UJB7</accession>
<evidence type="ECO:0000313" key="2">
    <source>
        <dbReference type="EMBL" id="SUB80497.1"/>
    </source>
</evidence>
<comment type="caution">
    <text evidence="2">The sequence shown here is derived from an EMBL/GenBank/DDBJ whole genome shotgun (WGS) entry which is preliminary data.</text>
</comment>
<feature type="transmembrane region" description="Helical" evidence="1">
    <location>
        <begin position="422"/>
        <end position="448"/>
    </location>
</feature>
<proteinExistence type="predicted"/>
<sequence length="459" mass="52229">MMKILLRLWWLQQRRSFSWKNVFVACYFVFLYAVILTITYMQSGDALSKMQGASDVGSMGLMLCVGMMLPDIIQKLLMKHDVTVPDDYLKSRPMPGKVWNRFLLLTNLGSFWNLVVPVMLIPIVFFLMPTGAGVATLALLLLTSLVNGLFITCLRKADEWMFRWPLVLGWWGYFMFVGAYIMLFAGLNVWIHTLGYVVIALGTLAGLMAYLFRLKRYDERRGNAGHVRSLGHGSLFSTEYISLLRAKRLRQMFIAIVAVFLFQCYMFFMDGELQHEVASLVFLEFAVCGPSLVLGQWTFGVEGNYFHGLWSKPVSIERMLRNKFYFFAMLNAGMAMLFLPLVFLYSLSPLTLFATFAFAAGVLNLMMLPTCLFSSRLNLFSSAFFNYQGANFRINVYGIAFLVPIGLSAVCFALLSEWQADLVLLGASLLGFALHRPVIAKLASMFIAKRYERMETFME</sequence>
<keyword evidence="1" id="KW-0472">Membrane</keyword>
<evidence type="ECO:0000313" key="3">
    <source>
        <dbReference type="Proteomes" id="UP000255283"/>
    </source>
</evidence>
<feature type="transmembrane region" description="Helical" evidence="1">
    <location>
        <begin position="352"/>
        <end position="373"/>
    </location>
</feature>
<feature type="transmembrane region" description="Helical" evidence="1">
    <location>
        <begin position="252"/>
        <end position="268"/>
    </location>
</feature>
<dbReference type="AlphaFoldDB" id="A0AAQ1UJB7"/>
<feature type="transmembrane region" description="Helical" evidence="1">
    <location>
        <begin position="324"/>
        <end position="346"/>
    </location>
</feature>
<evidence type="ECO:0000256" key="1">
    <source>
        <dbReference type="SAM" id="Phobius"/>
    </source>
</evidence>
<dbReference type="Pfam" id="PF18940">
    <property type="entry name" value="DUF5687"/>
    <property type="match status" value="1"/>
</dbReference>
<feature type="transmembrane region" description="Helical" evidence="1">
    <location>
        <begin position="21"/>
        <end position="40"/>
    </location>
</feature>
<protein>
    <submittedName>
        <fullName evidence="2">Uncharacterized protein</fullName>
    </submittedName>
</protein>
<feature type="transmembrane region" description="Helical" evidence="1">
    <location>
        <begin position="134"/>
        <end position="154"/>
    </location>
</feature>
<dbReference type="RefSeq" id="WP_115153902.1">
    <property type="nucleotide sequence ID" value="NZ_DBFWLE010000015.1"/>
</dbReference>
<keyword evidence="1" id="KW-1133">Transmembrane helix</keyword>
<feature type="transmembrane region" description="Helical" evidence="1">
    <location>
        <begin position="193"/>
        <end position="212"/>
    </location>
</feature>
<organism evidence="2 3">
    <name type="scientific">Segatella buccae</name>
    <dbReference type="NCBI Taxonomy" id="28126"/>
    <lineage>
        <taxon>Bacteria</taxon>
        <taxon>Pseudomonadati</taxon>
        <taxon>Bacteroidota</taxon>
        <taxon>Bacteroidia</taxon>
        <taxon>Bacteroidales</taxon>
        <taxon>Prevotellaceae</taxon>
        <taxon>Segatella</taxon>
    </lineage>
</organism>
<dbReference type="Proteomes" id="UP000255283">
    <property type="component" value="Unassembled WGS sequence"/>
</dbReference>
<feature type="transmembrane region" description="Helical" evidence="1">
    <location>
        <begin position="280"/>
        <end position="303"/>
    </location>
</feature>
<keyword evidence="1" id="KW-0812">Transmembrane</keyword>
<feature type="transmembrane region" description="Helical" evidence="1">
    <location>
        <begin position="102"/>
        <end position="128"/>
    </location>
</feature>
<dbReference type="EMBL" id="UGTJ01000001">
    <property type="protein sequence ID" value="SUB80497.1"/>
    <property type="molecule type" value="Genomic_DNA"/>
</dbReference>
<feature type="transmembrane region" description="Helical" evidence="1">
    <location>
        <begin position="52"/>
        <end position="69"/>
    </location>
</feature>
<feature type="transmembrane region" description="Helical" evidence="1">
    <location>
        <begin position="394"/>
        <end position="416"/>
    </location>
</feature>
<name>A0AAQ1UJB7_9BACT</name>
<dbReference type="InterPro" id="IPR043742">
    <property type="entry name" value="DUF5687"/>
</dbReference>
<reference evidence="2 3" key="1">
    <citation type="submission" date="2018-06" db="EMBL/GenBank/DDBJ databases">
        <authorList>
            <consortium name="Pathogen Informatics"/>
            <person name="Doyle S."/>
        </authorList>
    </citation>
    <scope>NUCLEOTIDE SEQUENCE [LARGE SCALE GENOMIC DNA]</scope>
    <source>
        <strain evidence="2 3">NCTC13063</strain>
    </source>
</reference>